<keyword evidence="5" id="KW-1185">Reference proteome</keyword>
<dbReference type="CTD" id="8237670"/>
<evidence type="ECO:0000313" key="3">
    <source>
        <dbReference type="EMBL" id="EEB15870.1"/>
    </source>
</evidence>
<dbReference type="GO" id="GO:0005739">
    <property type="term" value="C:mitochondrion"/>
    <property type="evidence" value="ECO:0007669"/>
    <property type="project" value="TreeGrafter"/>
</dbReference>
<dbReference type="VEuPathDB" id="VectorBase:PHUM392820"/>
<dbReference type="Proteomes" id="UP000009046">
    <property type="component" value="Unassembled WGS sequence"/>
</dbReference>
<sequence>MKDNFLVGSTSMSLDLTDRWLNKLSVRRIEPSKESHSRMLSDKGIVYELQTHNIKPDSVDKYLKNFKENVDLIHSKSNLKLQLVGSWMVLVGDMDQALHLWMYKGGYSEIDNAQKVLPLDQDYVRLQKERGIFLRARHLQYLLKFSYWPEIESRTGDNLYEIRSYSLKPGTMIEWGNNWARGINFRRNCDEAFAGFFSQIGRLYNVHHIWCYKDFQSRTDTRDNAWRSPGWDECVAYTVPLIREMQSRILHPTEFSPTK</sequence>
<accession>E0VR64</accession>
<dbReference type="Gene3D" id="3.30.70.100">
    <property type="match status" value="2"/>
</dbReference>
<reference evidence="3" key="1">
    <citation type="submission" date="2007-04" db="EMBL/GenBank/DDBJ databases">
        <title>Annotation of Pediculus humanus corporis strain USDA.</title>
        <authorList>
            <person name="Kirkness E."/>
            <person name="Hannick L."/>
            <person name="Hass B."/>
            <person name="Bruggner R."/>
            <person name="Lawson D."/>
            <person name="Bidwell S."/>
            <person name="Joardar V."/>
            <person name="Caler E."/>
            <person name="Walenz B."/>
            <person name="Inman J."/>
            <person name="Schobel S."/>
            <person name="Galinsky K."/>
            <person name="Amedeo P."/>
            <person name="Strausberg R."/>
        </authorList>
    </citation>
    <scope>NUCLEOTIDE SEQUENCE</scope>
    <source>
        <strain evidence="3">USDA</strain>
    </source>
</reference>
<dbReference type="InterPro" id="IPR011008">
    <property type="entry name" value="Dimeric_a/b-barrel"/>
</dbReference>
<dbReference type="InParanoid" id="E0VR64"/>
<dbReference type="STRING" id="121224.E0VR64"/>
<dbReference type="GO" id="GO:0000423">
    <property type="term" value="P:mitophagy"/>
    <property type="evidence" value="ECO:0007669"/>
    <property type="project" value="UniProtKB-ARBA"/>
</dbReference>
<dbReference type="PANTHER" id="PTHR21017">
    <property type="entry name" value="NIPSNAP-RELATED"/>
    <property type="match status" value="1"/>
</dbReference>
<gene>
    <name evidence="4" type="primary">8237670</name>
    <name evidence="3" type="ORF">Phum_PHUM392820</name>
</gene>
<organism>
    <name type="scientific">Pediculus humanus subsp. corporis</name>
    <name type="common">Body louse</name>
    <dbReference type="NCBI Taxonomy" id="121224"/>
    <lineage>
        <taxon>Eukaryota</taxon>
        <taxon>Metazoa</taxon>
        <taxon>Ecdysozoa</taxon>
        <taxon>Arthropoda</taxon>
        <taxon>Hexapoda</taxon>
        <taxon>Insecta</taxon>
        <taxon>Pterygota</taxon>
        <taxon>Neoptera</taxon>
        <taxon>Paraneoptera</taxon>
        <taxon>Psocodea</taxon>
        <taxon>Troctomorpha</taxon>
        <taxon>Phthiraptera</taxon>
        <taxon>Anoplura</taxon>
        <taxon>Pediculidae</taxon>
        <taxon>Pediculus</taxon>
    </lineage>
</organism>
<evidence type="ECO:0000313" key="5">
    <source>
        <dbReference type="Proteomes" id="UP000009046"/>
    </source>
</evidence>
<dbReference type="EMBL" id="DS235451">
    <property type="protein sequence ID" value="EEB15870.1"/>
    <property type="molecule type" value="Genomic_DNA"/>
</dbReference>
<dbReference type="InterPro" id="IPR051557">
    <property type="entry name" value="NipSnap_domain"/>
</dbReference>
<reference evidence="4" key="3">
    <citation type="submission" date="2021-02" db="UniProtKB">
        <authorList>
            <consortium name="EnsemblMetazoa"/>
        </authorList>
    </citation>
    <scope>IDENTIFICATION</scope>
    <source>
        <strain evidence="4">USDA</strain>
    </source>
</reference>
<feature type="domain" description="NIPSNAP" evidence="2">
    <location>
        <begin position="160"/>
        <end position="257"/>
    </location>
</feature>
<dbReference type="InterPro" id="IPR012577">
    <property type="entry name" value="NIPSNAP"/>
</dbReference>
<feature type="domain" description="NIPSNAP" evidence="2">
    <location>
        <begin position="47"/>
        <end position="104"/>
    </location>
</feature>
<dbReference type="SUPFAM" id="SSF54909">
    <property type="entry name" value="Dimeric alpha+beta barrel"/>
    <property type="match status" value="2"/>
</dbReference>
<dbReference type="AlphaFoldDB" id="E0VR64"/>
<dbReference type="EMBL" id="AAZO01004597">
    <property type="status" value="NOT_ANNOTATED_CDS"/>
    <property type="molecule type" value="Genomic_DNA"/>
</dbReference>
<dbReference type="HOGENOM" id="CLU_053393_1_0_1"/>
<dbReference type="eggNOG" id="KOG2883">
    <property type="taxonomic scope" value="Eukaryota"/>
</dbReference>
<dbReference type="FunCoup" id="E0VR64">
    <property type="interactions" value="1234"/>
</dbReference>
<dbReference type="RefSeq" id="XP_002428608.1">
    <property type="nucleotide sequence ID" value="XM_002428563.1"/>
</dbReference>
<dbReference type="PANTHER" id="PTHR21017:SF17">
    <property type="entry name" value="PROTEIN NIPSNAP"/>
    <property type="match status" value="1"/>
</dbReference>
<name>E0VR64_PEDHC</name>
<reference evidence="3" key="2">
    <citation type="submission" date="2007-04" db="EMBL/GenBank/DDBJ databases">
        <title>The genome of the human body louse.</title>
        <authorList>
            <consortium name="The Human Body Louse Genome Consortium"/>
            <person name="Kirkness E."/>
            <person name="Walenz B."/>
            <person name="Hass B."/>
            <person name="Bruggner R."/>
            <person name="Strausberg R."/>
        </authorList>
    </citation>
    <scope>NUCLEOTIDE SEQUENCE</scope>
    <source>
        <strain evidence="3">USDA</strain>
    </source>
</reference>
<proteinExistence type="inferred from homology"/>
<dbReference type="OrthoDB" id="10262843at2759"/>
<dbReference type="FunFam" id="3.30.70.100:FF:000003">
    <property type="entry name" value="Protein NipSnap homolog 2"/>
    <property type="match status" value="1"/>
</dbReference>
<evidence type="ECO:0000313" key="4">
    <source>
        <dbReference type="EnsemblMetazoa" id="PHUM392820-PA"/>
    </source>
</evidence>
<protein>
    <submittedName>
        <fullName evidence="3 4">Protein NipSnap, putative</fullName>
    </submittedName>
</protein>
<dbReference type="KEGG" id="phu:Phum_PHUM392820"/>
<dbReference type="OMA" id="REKSWSV"/>
<dbReference type="GeneID" id="8237670"/>
<evidence type="ECO:0000256" key="1">
    <source>
        <dbReference type="ARBA" id="ARBA00005291"/>
    </source>
</evidence>
<dbReference type="EnsemblMetazoa" id="PHUM392820-RA">
    <property type="protein sequence ID" value="PHUM392820-PA"/>
    <property type="gene ID" value="PHUM392820"/>
</dbReference>
<evidence type="ECO:0000259" key="2">
    <source>
        <dbReference type="Pfam" id="PF07978"/>
    </source>
</evidence>
<comment type="similarity">
    <text evidence="1">Belongs to the NipSnap family.</text>
</comment>
<dbReference type="FunFam" id="3.30.70.100:FF:000046">
    <property type="entry name" value="Nipsnap, isoform F"/>
    <property type="match status" value="1"/>
</dbReference>
<dbReference type="Pfam" id="PF07978">
    <property type="entry name" value="NIPSNAP"/>
    <property type="match status" value="2"/>
</dbReference>